<proteinExistence type="predicted"/>
<evidence type="ECO:0000313" key="1">
    <source>
        <dbReference type="EMBL" id="RRG19223.1"/>
    </source>
</evidence>
<keyword evidence="2" id="KW-1185">Reference proteome</keyword>
<dbReference type="RefSeq" id="WP_125031931.1">
    <property type="nucleotide sequence ID" value="NZ_JAPXVP010000020.1"/>
</dbReference>
<gene>
    <name evidence="1" type="ORF">DWB61_16165</name>
</gene>
<evidence type="ECO:0000313" key="2">
    <source>
        <dbReference type="Proteomes" id="UP000285794"/>
    </source>
</evidence>
<sequence length="152" mass="17743">MKKKLMLLVIFGIMLMGCIMSPNEIIINGIEDKIDAEEITDKFYSCRKVYDLEGMIGLFSTKYIKMNDHQSLADAKLKVADFLDLNIVRYGAVKKRSLVSWETKIVKASKSSSYYFLAYKNEYVNYQVLESFKMTKELYGRIRIIDYKLEVQ</sequence>
<accession>A0A425XX58</accession>
<comment type="caution">
    <text evidence="1">The sequence shown here is derived from an EMBL/GenBank/DDBJ whole genome shotgun (WGS) entry which is preliminary data.</text>
</comment>
<protein>
    <recommendedName>
        <fullName evidence="3">Lipoprotein</fullName>
    </recommendedName>
</protein>
<organism evidence="1 2">
    <name type="scientific">Ancylomarina euxinus</name>
    <dbReference type="NCBI Taxonomy" id="2283627"/>
    <lineage>
        <taxon>Bacteria</taxon>
        <taxon>Pseudomonadati</taxon>
        <taxon>Bacteroidota</taxon>
        <taxon>Bacteroidia</taxon>
        <taxon>Marinilabiliales</taxon>
        <taxon>Marinifilaceae</taxon>
        <taxon>Ancylomarina</taxon>
    </lineage>
</organism>
<dbReference type="Proteomes" id="UP000285794">
    <property type="component" value="Unassembled WGS sequence"/>
</dbReference>
<dbReference type="OrthoDB" id="883394at2"/>
<reference evidence="1 2" key="1">
    <citation type="submission" date="2018-07" db="EMBL/GenBank/DDBJ databases">
        <title>Draft genome sequence of Ancylomarina sp. M1P.</title>
        <authorList>
            <person name="Yadav S."/>
            <person name="Villanueva L."/>
            <person name="Damste J.S.S."/>
        </authorList>
    </citation>
    <scope>NUCLEOTIDE SEQUENCE [LARGE SCALE GENOMIC DNA]</scope>
    <source>
        <strain evidence="1 2">M1P</strain>
    </source>
</reference>
<evidence type="ECO:0008006" key="3">
    <source>
        <dbReference type="Google" id="ProtNLM"/>
    </source>
</evidence>
<dbReference type="EMBL" id="QQWG01000023">
    <property type="protein sequence ID" value="RRG19223.1"/>
    <property type="molecule type" value="Genomic_DNA"/>
</dbReference>
<dbReference type="PROSITE" id="PS51257">
    <property type="entry name" value="PROKAR_LIPOPROTEIN"/>
    <property type="match status" value="1"/>
</dbReference>
<dbReference type="AlphaFoldDB" id="A0A425XX58"/>
<name>A0A425XX58_9BACT</name>